<organism evidence="2 3">
    <name type="scientific">Rufibacter roseus</name>
    <dbReference type="NCBI Taxonomy" id="1567108"/>
    <lineage>
        <taxon>Bacteria</taxon>
        <taxon>Pseudomonadati</taxon>
        <taxon>Bacteroidota</taxon>
        <taxon>Cytophagia</taxon>
        <taxon>Cytophagales</taxon>
        <taxon>Hymenobacteraceae</taxon>
        <taxon>Rufibacter</taxon>
    </lineage>
</organism>
<feature type="transmembrane region" description="Helical" evidence="1">
    <location>
        <begin position="84"/>
        <end position="104"/>
    </location>
</feature>
<protein>
    <recommendedName>
        <fullName evidence="4">Small multi-drug export protein</fullName>
    </recommendedName>
</protein>
<feature type="transmembrane region" description="Helical" evidence="1">
    <location>
        <begin position="12"/>
        <end position="34"/>
    </location>
</feature>
<evidence type="ECO:0000313" key="2">
    <source>
        <dbReference type="EMBL" id="MFC6996155.1"/>
    </source>
</evidence>
<accession>A0ABW2DEX5</accession>
<proteinExistence type="predicted"/>
<evidence type="ECO:0000256" key="1">
    <source>
        <dbReference type="SAM" id="Phobius"/>
    </source>
</evidence>
<evidence type="ECO:0000313" key="3">
    <source>
        <dbReference type="Proteomes" id="UP001596405"/>
    </source>
</evidence>
<dbReference type="EMBL" id="JBHSYQ010000003">
    <property type="protein sequence ID" value="MFC6996155.1"/>
    <property type="molecule type" value="Genomic_DNA"/>
</dbReference>
<keyword evidence="1" id="KW-0472">Membrane</keyword>
<name>A0ABW2DEX5_9BACT</name>
<feature type="transmembrane region" description="Helical" evidence="1">
    <location>
        <begin position="40"/>
        <end position="63"/>
    </location>
</feature>
<reference evidence="3" key="1">
    <citation type="journal article" date="2019" name="Int. J. Syst. Evol. Microbiol.">
        <title>The Global Catalogue of Microorganisms (GCM) 10K type strain sequencing project: providing services to taxonomists for standard genome sequencing and annotation.</title>
        <authorList>
            <consortium name="The Broad Institute Genomics Platform"/>
            <consortium name="The Broad Institute Genome Sequencing Center for Infectious Disease"/>
            <person name="Wu L."/>
            <person name="Ma J."/>
        </authorList>
    </citation>
    <scope>NUCLEOTIDE SEQUENCE [LARGE SCALE GENOMIC DNA]</scope>
    <source>
        <strain evidence="3">CGMCC 4.7393</strain>
    </source>
</reference>
<sequence length="152" mass="17005">MGGELLKYFSVYLLSTIKFIGGPLAGISTGLSFLETFGLTVAGMMSSVVVFSLLGNTAHRYYVRRRRAKNKPIFSKKTRRVVKVWRRFGMPGIAFLTPLILTPIGGTVLATVFGVAKTRIMGHMLWSALFWGFALTLIVFQLKHLPFLEFLK</sequence>
<keyword evidence="3" id="KW-1185">Reference proteome</keyword>
<gene>
    <name evidence="2" type="ORF">ACFQHR_00905</name>
</gene>
<keyword evidence="1" id="KW-0812">Transmembrane</keyword>
<dbReference type="Proteomes" id="UP001596405">
    <property type="component" value="Unassembled WGS sequence"/>
</dbReference>
<comment type="caution">
    <text evidence="2">The sequence shown here is derived from an EMBL/GenBank/DDBJ whole genome shotgun (WGS) entry which is preliminary data.</text>
</comment>
<dbReference type="RefSeq" id="WP_066619624.1">
    <property type="nucleotide sequence ID" value="NZ_JBHSYQ010000003.1"/>
</dbReference>
<feature type="transmembrane region" description="Helical" evidence="1">
    <location>
        <begin position="124"/>
        <end position="142"/>
    </location>
</feature>
<keyword evidence="1" id="KW-1133">Transmembrane helix</keyword>
<evidence type="ECO:0008006" key="4">
    <source>
        <dbReference type="Google" id="ProtNLM"/>
    </source>
</evidence>